<reference evidence="1" key="1">
    <citation type="submission" date="2022-05" db="EMBL/GenBank/DDBJ databases">
        <title>Expanded diversity of anoxic marine methylotrophy in a Black Sea sulfate reducing microorganism.</title>
        <authorList>
            <person name="Fischer P.Q."/>
            <person name="Stams A.J.M."/>
            <person name="Villanueva L."/>
            <person name="Sousa D.Z."/>
        </authorList>
    </citation>
    <scope>NUCLEOTIDE SEQUENCE</scope>
    <source>
        <strain evidence="1">P130</strain>
    </source>
</reference>
<gene>
    <name evidence="1" type="ORF">M8H41_19460</name>
</gene>
<dbReference type="Proteomes" id="UP001176021">
    <property type="component" value="Unassembled WGS sequence"/>
</dbReference>
<evidence type="ECO:0000313" key="2">
    <source>
        <dbReference type="Proteomes" id="UP001176021"/>
    </source>
</evidence>
<dbReference type="RefSeq" id="WP_252470100.1">
    <property type="nucleotide sequence ID" value="NZ_JAMHFY010000014.1"/>
</dbReference>
<proteinExistence type="predicted"/>
<sequence>MFRGRIGGSRLSKYGSYGAPVGSNFQPRFFGRSRIGGYSDAEISSLLLVALVI</sequence>
<evidence type="ECO:0000313" key="1">
    <source>
        <dbReference type="EMBL" id="MDO0825011.1"/>
    </source>
</evidence>
<accession>A0ABT8QUI2</accession>
<dbReference type="EMBL" id="JAMJEV010000019">
    <property type="protein sequence ID" value="MDO0825011.1"/>
    <property type="molecule type" value="Genomic_DNA"/>
</dbReference>
<name>A0ABT8QUI2_9FIRM</name>
<organism evidence="1 2">
    <name type="scientific">Desulfosporosinus nitroreducens</name>
    <dbReference type="NCBI Taxonomy" id="2018668"/>
    <lineage>
        <taxon>Bacteria</taxon>
        <taxon>Bacillati</taxon>
        <taxon>Bacillota</taxon>
        <taxon>Clostridia</taxon>
        <taxon>Eubacteriales</taxon>
        <taxon>Desulfitobacteriaceae</taxon>
        <taxon>Desulfosporosinus</taxon>
    </lineage>
</organism>
<keyword evidence="2" id="KW-1185">Reference proteome</keyword>
<protein>
    <submittedName>
        <fullName evidence="1">Uncharacterized protein</fullName>
    </submittedName>
</protein>
<comment type="caution">
    <text evidence="1">The sequence shown here is derived from an EMBL/GenBank/DDBJ whole genome shotgun (WGS) entry which is preliminary data.</text>
</comment>